<organism evidence="3 4">
    <name type="scientific">Hordeum vulgare subsp. vulgare</name>
    <name type="common">Domesticated barley</name>
    <dbReference type="NCBI Taxonomy" id="112509"/>
    <lineage>
        <taxon>Eukaryota</taxon>
        <taxon>Viridiplantae</taxon>
        <taxon>Streptophyta</taxon>
        <taxon>Embryophyta</taxon>
        <taxon>Tracheophyta</taxon>
        <taxon>Spermatophyta</taxon>
        <taxon>Magnoliopsida</taxon>
        <taxon>Liliopsida</taxon>
        <taxon>Poales</taxon>
        <taxon>Poaceae</taxon>
        <taxon>BOP clade</taxon>
        <taxon>Pooideae</taxon>
        <taxon>Triticodae</taxon>
        <taxon>Triticeae</taxon>
        <taxon>Hordeinae</taxon>
        <taxon>Hordeum</taxon>
    </lineage>
</organism>
<reference evidence="3" key="2">
    <citation type="submission" date="2020-10" db="EMBL/GenBank/DDBJ databases">
        <authorList>
            <person name="Scholz U."/>
            <person name="Mascher M."/>
            <person name="Fiebig A."/>
        </authorList>
    </citation>
    <scope>NUCLEOTIDE SEQUENCE [LARGE SCALE GENOMIC DNA]</scope>
    <source>
        <strain evidence="3">cv. Morex</strain>
    </source>
</reference>
<dbReference type="RefSeq" id="XP_044972963.1">
    <property type="nucleotide sequence ID" value="XM_045117028.1"/>
</dbReference>
<name>A0A8I6XB59_HORVV</name>
<gene>
    <name evidence="3" type="primary">LOC123440463</name>
</gene>
<dbReference type="InterPro" id="IPR024752">
    <property type="entry name" value="Myb/SANT-like_dom"/>
</dbReference>
<reference evidence="4" key="1">
    <citation type="journal article" date="2012" name="Nature">
        <title>A physical, genetic and functional sequence assembly of the barley genome.</title>
        <authorList>
            <consortium name="The International Barley Genome Sequencing Consortium"/>
            <person name="Mayer K.F."/>
            <person name="Waugh R."/>
            <person name="Brown J.W."/>
            <person name="Schulman A."/>
            <person name="Langridge P."/>
            <person name="Platzer M."/>
            <person name="Fincher G.B."/>
            <person name="Muehlbauer G.J."/>
            <person name="Sato K."/>
            <person name="Close T.J."/>
            <person name="Wise R.P."/>
            <person name="Stein N."/>
        </authorList>
    </citation>
    <scope>NUCLEOTIDE SEQUENCE [LARGE SCALE GENOMIC DNA]</scope>
    <source>
        <strain evidence="4">cv. Morex</strain>
    </source>
</reference>
<evidence type="ECO:0000256" key="1">
    <source>
        <dbReference type="SAM" id="MobiDB-lite"/>
    </source>
</evidence>
<proteinExistence type="predicted"/>
<dbReference type="Pfam" id="PF12776">
    <property type="entry name" value="Myb_DNA-bind_3"/>
    <property type="match status" value="1"/>
</dbReference>
<dbReference type="Gramene" id="HORVU.MOREX.r3.3HG0299000.1">
    <property type="protein sequence ID" value="HORVU.MOREX.r3.3HG0299000.1"/>
    <property type="gene ID" value="HORVU.MOREX.r3.3HG0299000"/>
</dbReference>
<dbReference type="PANTHER" id="PTHR47127">
    <property type="entry name" value="10A19I.15"/>
    <property type="match status" value="1"/>
</dbReference>
<dbReference type="OrthoDB" id="666625at2759"/>
<feature type="compositionally biased region" description="Polar residues" evidence="1">
    <location>
        <begin position="167"/>
        <end position="176"/>
    </location>
</feature>
<sequence>MDNTEVTAASGHSIKSGVIVWTPAMTNTMLGFLADLVAKGKRTSSGFREAHHRQCAAVLNEQFKLAVTAEQVRNHLKKWRKIWGRVVILKNLSGALWDEDTCTIRLAEEHYAGHCMAHKADAPYLNTPIEHYHAMATIFGTTAASGINARSGNDLLSIEVEDEENGEVNTSPNVAESSHPKGPPKKKAKVVKVLEDPLVTTLNYGFKLVADALVKSGDDDDIPAELWDEVCKLGEFDEEHLAHYYAHLVDNPKIAKAFMTLSQTNKSVWVSRYVKKNF</sequence>
<dbReference type="KEGG" id="hvg:123440463"/>
<dbReference type="SMR" id="A0A8I6XB59"/>
<protein>
    <recommendedName>
        <fullName evidence="2">Myb/SANT-like domain-containing protein</fullName>
    </recommendedName>
</protein>
<keyword evidence="4" id="KW-1185">Reference proteome</keyword>
<feature type="domain" description="Myb/SANT-like" evidence="2">
    <location>
        <begin position="21"/>
        <end position="109"/>
    </location>
</feature>
<dbReference type="OMA" id="NDHIMED"/>
<evidence type="ECO:0000313" key="4">
    <source>
        <dbReference type="Proteomes" id="UP000011116"/>
    </source>
</evidence>
<dbReference type="AlphaFoldDB" id="A0A8I6XB59"/>
<dbReference type="GeneID" id="123440463"/>
<dbReference type="EnsemblPlants" id="HORVU.MOREX.r3.3HG0299000.1">
    <property type="protein sequence ID" value="HORVU.MOREX.r3.3HG0299000.1"/>
    <property type="gene ID" value="HORVU.MOREX.r3.3HG0299000"/>
</dbReference>
<evidence type="ECO:0000313" key="3">
    <source>
        <dbReference type="EnsemblPlants" id="HORVU.MOREX.r3.3HG0299000.1"/>
    </source>
</evidence>
<accession>A0A8I6XB59</accession>
<dbReference type="Proteomes" id="UP000011116">
    <property type="component" value="Chromosome 3H"/>
</dbReference>
<evidence type="ECO:0000259" key="2">
    <source>
        <dbReference type="Pfam" id="PF12776"/>
    </source>
</evidence>
<feature type="region of interest" description="Disordered" evidence="1">
    <location>
        <begin position="162"/>
        <end position="187"/>
    </location>
</feature>
<reference evidence="3" key="3">
    <citation type="submission" date="2022-01" db="UniProtKB">
        <authorList>
            <consortium name="EnsemblPlants"/>
        </authorList>
    </citation>
    <scope>IDENTIFICATION</scope>
    <source>
        <strain evidence="3">subsp. vulgare</strain>
    </source>
</reference>